<feature type="signal peptide" evidence="2">
    <location>
        <begin position="1"/>
        <end position="20"/>
    </location>
</feature>
<reference evidence="3" key="1">
    <citation type="submission" date="2022-09" db="EMBL/GenBank/DDBJ databases">
        <title>Novosphingobium sp. Nov., a polycyclic aromatic hydrocarbon-degrading bacterium isolated form mangrove sediments in HongKong.</title>
        <authorList>
            <person name="Hu Z."/>
        </authorList>
    </citation>
    <scope>NUCLEOTIDE SEQUENCE</scope>
    <source>
        <strain evidence="3">HK4-1</strain>
    </source>
</reference>
<dbReference type="EMBL" id="JANZXA010000022">
    <property type="protein sequence ID" value="MCT2401864.1"/>
    <property type="molecule type" value="Genomic_DNA"/>
</dbReference>
<feature type="compositionally biased region" description="Low complexity" evidence="1">
    <location>
        <begin position="24"/>
        <end position="39"/>
    </location>
</feature>
<comment type="caution">
    <text evidence="3">The sequence shown here is derived from an EMBL/GenBank/DDBJ whole genome shotgun (WGS) entry which is preliminary data.</text>
</comment>
<dbReference type="RefSeq" id="WP_260047838.1">
    <property type="nucleotide sequence ID" value="NZ_JANZXA010000022.1"/>
</dbReference>
<gene>
    <name evidence="3" type="ORF">NZK81_20130</name>
</gene>
<dbReference type="Gene3D" id="2.60.40.1890">
    <property type="entry name" value="PCu(A)C copper chaperone"/>
    <property type="match status" value="1"/>
</dbReference>
<dbReference type="InterPro" id="IPR058248">
    <property type="entry name" value="Lxx211020-like"/>
</dbReference>
<protein>
    <submittedName>
        <fullName evidence="3">Copper chaperone PCu(A)C</fullName>
    </submittedName>
</protein>
<dbReference type="Pfam" id="PF04314">
    <property type="entry name" value="PCuAC"/>
    <property type="match status" value="1"/>
</dbReference>
<keyword evidence="2" id="KW-0732">Signal</keyword>
<keyword evidence="4" id="KW-1185">Reference proteome</keyword>
<evidence type="ECO:0000256" key="2">
    <source>
        <dbReference type="SAM" id="SignalP"/>
    </source>
</evidence>
<evidence type="ECO:0000256" key="1">
    <source>
        <dbReference type="SAM" id="MobiDB-lite"/>
    </source>
</evidence>
<dbReference type="PROSITE" id="PS51257">
    <property type="entry name" value="PROKAR_LIPOPROTEIN"/>
    <property type="match status" value="1"/>
</dbReference>
<dbReference type="InterPro" id="IPR036182">
    <property type="entry name" value="PCuAC_sf"/>
</dbReference>
<dbReference type="PANTHER" id="PTHR36302:SF1">
    <property type="entry name" value="COPPER CHAPERONE PCU(A)C"/>
    <property type="match status" value="1"/>
</dbReference>
<proteinExistence type="predicted"/>
<organism evidence="3 4">
    <name type="scientific">Novosphingobium mangrovi</name>
    <name type="common">ex Huang et al. 2023</name>
    <dbReference type="NCBI Taxonomy" id="2976432"/>
    <lineage>
        <taxon>Bacteria</taxon>
        <taxon>Pseudomonadati</taxon>
        <taxon>Pseudomonadota</taxon>
        <taxon>Alphaproteobacteria</taxon>
        <taxon>Sphingomonadales</taxon>
        <taxon>Sphingomonadaceae</taxon>
        <taxon>Novosphingobium</taxon>
    </lineage>
</organism>
<name>A0ABT2IAL2_9SPHN</name>
<evidence type="ECO:0000313" key="3">
    <source>
        <dbReference type="EMBL" id="MCT2401864.1"/>
    </source>
</evidence>
<accession>A0ABT2IAL2</accession>
<evidence type="ECO:0000313" key="4">
    <source>
        <dbReference type="Proteomes" id="UP001165583"/>
    </source>
</evidence>
<dbReference type="SUPFAM" id="SSF110087">
    <property type="entry name" value="DR1885-like metal-binding protein"/>
    <property type="match status" value="1"/>
</dbReference>
<sequence length="172" mass="17638">MKPLRKLAFFCAAASLAGLAACQQSPAPAPSETPATPETVTNGPDAKPGMSASDGRLVLPVIAGRPAAAYFRIRNDGDKSATLVSVYIAGAPKAEMHKTEGGKMSAVREIEIAPGQSVEFAPGGLHVMAFDVSDLVKAGGTAELTLTFSDGDKLSMPLAIETMGDAMGGMHH</sequence>
<dbReference type="InterPro" id="IPR007410">
    <property type="entry name" value="LpqE-like"/>
</dbReference>
<feature type="region of interest" description="Disordered" evidence="1">
    <location>
        <begin position="24"/>
        <end position="52"/>
    </location>
</feature>
<dbReference type="Proteomes" id="UP001165583">
    <property type="component" value="Unassembled WGS sequence"/>
</dbReference>
<feature type="chain" id="PRO_5046153512" evidence="2">
    <location>
        <begin position="21"/>
        <end position="172"/>
    </location>
</feature>
<dbReference type="PANTHER" id="PTHR36302">
    <property type="entry name" value="BLR7088 PROTEIN"/>
    <property type="match status" value="1"/>
</dbReference>